<dbReference type="RefSeq" id="WP_149916841.1">
    <property type="nucleotide sequence ID" value="NZ_QUSG01000008.1"/>
</dbReference>
<sequence length="93" mass="10701">MTNRNEEARKIIIELDNMSNRQKYLADKLVSLLAAKDVLQFEDFDTLRNSASRARSESVNFVVTAATINGEQENGCTTRQLFRDRRPILRVVQ</sequence>
<evidence type="ECO:0000313" key="2">
    <source>
        <dbReference type="Proteomes" id="UP000436911"/>
    </source>
</evidence>
<dbReference type="AlphaFoldDB" id="A0A7J4X325"/>
<reference evidence="1 2" key="1">
    <citation type="submission" date="2018-08" db="EMBL/GenBank/DDBJ databases">
        <title>Genome sequencing of Agrobacterium vitis strain ICMP 10754.</title>
        <authorList>
            <person name="Visnovsky S.B."/>
            <person name="Pitman A.R."/>
        </authorList>
    </citation>
    <scope>NUCLEOTIDE SEQUENCE [LARGE SCALE GENOMIC DNA]</scope>
    <source>
        <strain evidence="1 2">ICMP 10754</strain>
    </source>
</reference>
<protein>
    <submittedName>
        <fullName evidence="1">Uncharacterized protein</fullName>
    </submittedName>
</protein>
<gene>
    <name evidence="1" type="ORF">DXT89_16355</name>
</gene>
<evidence type="ECO:0000313" key="1">
    <source>
        <dbReference type="EMBL" id="KAA3526097.1"/>
    </source>
</evidence>
<name>A0A7J4X325_AGRVI</name>
<dbReference type="Proteomes" id="UP000436911">
    <property type="component" value="Unassembled WGS sequence"/>
</dbReference>
<organism evidence="1 2">
    <name type="scientific">Agrobacterium vitis</name>
    <name type="common">Rhizobium vitis</name>
    <dbReference type="NCBI Taxonomy" id="373"/>
    <lineage>
        <taxon>Bacteria</taxon>
        <taxon>Pseudomonadati</taxon>
        <taxon>Pseudomonadota</taxon>
        <taxon>Alphaproteobacteria</taxon>
        <taxon>Hyphomicrobiales</taxon>
        <taxon>Rhizobiaceae</taxon>
        <taxon>Rhizobium/Agrobacterium group</taxon>
        <taxon>Agrobacterium</taxon>
    </lineage>
</organism>
<comment type="caution">
    <text evidence="1">The sequence shown here is derived from an EMBL/GenBank/DDBJ whole genome shotgun (WGS) entry which is preliminary data.</text>
</comment>
<dbReference type="EMBL" id="QUSG01000008">
    <property type="protein sequence ID" value="KAA3526097.1"/>
    <property type="molecule type" value="Genomic_DNA"/>
</dbReference>
<proteinExistence type="predicted"/>
<accession>A0A7J4X325</accession>